<dbReference type="PIRSF" id="PIRSF011576">
    <property type="entry name" value="YabP"/>
    <property type="match status" value="1"/>
</dbReference>
<evidence type="ECO:0000313" key="1">
    <source>
        <dbReference type="EMBL" id="GAA0726021.1"/>
    </source>
</evidence>
<dbReference type="InterPro" id="IPR022476">
    <property type="entry name" value="Spore_YabP/YqfC"/>
</dbReference>
<dbReference type="NCBIfam" id="TIGR02892">
    <property type="entry name" value="spore_yabP"/>
    <property type="match status" value="1"/>
</dbReference>
<gene>
    <name evidence="1" type="ORF">GCM10008905_22100</name>
</gene>
<dbReference type="RefSeq" id="WP_343769693.1">
    <property type="nucleotide sequence ID" value="NZ_BAAACF010000002.1"/>
</dbReference>
<dbReference type="Pfam" id="PF07873">
    <property type="entry name" value="YabP"/>
    <property type="match status" value="1"/>
</dbReference>
<evidence type="ECO:0000313" key="2">
    <source>
        <dbReference type="Proteomes" id="UP001500339"/>
    </source>
</evidence>
<proteinExistence type="predicted"/>
<sequence>MEKKEIKLEEKSIMTMESRKRLSLNGIVDVFSFNEEQIILNTILGTLHIKGDGLKMNKLDVQNGEVIINGTINSCVYTNKENKKEKEKLLSKLFK</sequence>
<comment type="caution">
    <text evidence="1">The sequence shown here is derived from an EMBL/GenBank/DDBJ whole genome shotgun (WGS) entry which is preliminary data.</text>
</comment>
<evidence type="ECO:0008006" key="3">
    <source>
        <dbReference type="Google" id="ProtNLM"/>
    </source>
</evidence>
<dbReference type="InterPro" id="IPR012504">
    <property type="entry name" value="Spore_YabP"/>
</dbReference>
<reference evidence="1 2" key="1">
    <citation type="journal article" date="2019" name="Int. J. Syst. Evol. Microbiol.">
        <title>The Global Catalogue of Microorganisms (GCM) 10K type strain sequencing project: providing services to taxonomists for standard genome sequencing and annotation.</title>
        <authorList>
            <consortium name="The Broad Institute Genomics Platform"/>
            <consortium name="The Broad Institute Genome Sequencing Center for Infectious Disease"/>
            <person name="Wu L."/>
            <person name="Ma J."/>
        </authorList>
    </citation>
    <scope>NUCLEOTIDE SEQUENCE [LARGE SCALE GENOMIC DNA]</scope>
    <source>
        <strain evidence="1 2">JCM 1405</strain>
    </source>
</reference>
<organism evidence="1 2">
    <name type="scientific">Clostridium malenominatum</name>
    <dbReference type="NCBI Taxonomy" id="1539"/>
    <lineage>
        <taxon>Bacteria</taxon>
        <taxon>Bacillati</taxon>
        <taxon>Bacillota</taxon>
        <taxon>Clostridia</taxon>
        <taxon>Eubacteriales</taxon>
        <taxon>Clostridiaceae</taxon>
        <taxon>Clostridium</taxon>
    </lineage>
</organism>
<keyword evidence="2" id="KW-1185">Reference proteome</keyword>
<protein>
    <recommendedName>
        <fullName evidence="3">Sporulation protein YabP</fullName>
    </recommendedName>
</protein>
<accession>A0ABN1J1L7</accession>
<dbReference type="EMBL" id="BAAACF010000002">
    <property type="protein sequence ID" value="GAA0726021.1"/>
    <property type="molecule type" value="Genomic_DNA"/>
</dbReference>
<dbReference type="Gene3D" id="2.60.40.2000">
    <property type="match status" value="1"/>
</dbReference>
<dbReference type="InterPro" id="IPR038705">
    <property type="entry name" value="YabP_sf"/>
</dbReference>
<dbReference type="Proteomes" id="UP001500339">
    <property type="component" value="Unassembled WGS sequence"/>
</dbReference>
<name>A0ABN1J1L7_9CLOT</name>